<dbReference type="Gramene" id="mRNA:HanXRQr2_Chr15g0689791">
    <property type="protein sequence ID" value="CDS:HanXRQr2_Chr15g0689791.1"/>
    <property type="gene ID" value="HanXRQr2_Chr15g0689791"/>
</dbReference>
<reference evidence="5 7" key="1">
    <citation type="journal article" date="2017" name="Nature">
        <title>The sunflower genome provides insights into oil metabolism, flowering and Asterid evolution.</title>
        <authorList>
            <person name="Badouin H."/>
            <person name="Gouzy J."/>
            <person name="Grassa C.J."/>
            <person name="Murat F."/>
            <person name="Staton S.E."/>
            <person name="Cottret L."/>
            <person name="Lelandais-Briere C."/>
            <person name="Owens G.L."/>
            <person name="Carrere S."/>
            <person name="Mayjonade B."/>
            <person name="Legrand L."/>
            <person name="Gill N."/>
            <person name="Kane N.C."/>
            <person name="Bowers J.E."/>
            <person name="Hubner S."/>
            <person name="Bellec A."/>
            <person name="Berard A."/>
            <person name="Berges H."/>
            <person name="Blanchet N."/>
            <person name="Boniface M.C."/>
            <person name="Brunel D."/>
            <person name="Catrice O."/>
            <person name="Chaidir N."/>
            <person name="Claudel C."/>
            <person name="Donnadieu C."/>
            <person name="Faraut T."/>
            <person name="Fievet G."/>
            <person name="Helmstetter N."/>
            <person name="King M."/>
            <person name="Knapp S.J."/>
            <person name="Lai Z."/>
            <person name="Le Paslier M.C."/>
            <person name="Lippi Y."/>
            <person name="Lorenzon L."/>
            <person name="Mandel J.R."/>
            <person name="Marage G."/>
            <person name="Marchand G."/>
            <person name="Marquand E."/>
            <person name="Bret-Mestries E."/>
            <person name="Morien E."/>
            <person name="Nambeesan S."/>
            <person name="Nguyen T."/>
            <person name="Pegot-Espagnet P."/>
            <person name="Pouilly N."/>
            <person name="Raftis F."/>
            <person name="Sallet E."/>
            <person name="Schiex T."/>
            <person name="Thomas J."/>
            <person name="Vandecasteele C."/>
            <person name="Vares D."/>
            <person name="Vear F."/>
            <person name="Vautrin S."/>
            <person name="Crespi M."/>
            <person name="Mangin B."/>
            <person name="Burke J.M."/>
            <person name="Salse J."/>
            <person name="Munos S."/>
            <person name="Vincourt P."/>
            <person name="Rieseberg L.H."/>
            <person name="Langlade N.B."/>
        </authorList>
    </citation>
    <scope>NUCLEOTIDE SEQUENCE [LARGE SCALE GENOMIC DNA]</scope>
    <source>
        <strain evidence="7">cv. SF193</strain>
        <tissue evidence="5">Leaves</tissue>
    </source>
</reference>
<dbReference type="Proteomes" id="UP000215914">
    <property type="component" value="Chromosome 15"/>
</dbReference>
<evidence type="ECO:0000313" key="5">
    <source>
        <dbReference type="EMBL" id="KAF5764245.1"/>
    </source>
</evidence>
<reference evidence="6" key="2">
    <citation type="submission" date="2017-02" db="EMBL/GenBank/DDBJ databases">
        <title>Sunflower complete genome.</title>
        <authorList>
            <person name="Langlade N."/>
            <person name="Munos S."/>
        </authorList>
    </citation>
    <scope>NUCLEOTIDE SEQUENCE [LARGE SCALE GENOMIC DNA]</scope>
    <source>
        <tissue evidence="6">Leaves</tissue>
    </source>
</reference>
<evidence type="ECO:0000256" key="1">
    <source>
        <dbReference type="ARBA" id="ARBA00022690"/>
    </source>
</evidence>
<accession>A0A251S8J0</accession>
<evidence type="ECO:0000313" key="6">
    <source>
        <dbReference type="EMBL" id="OTF94978.1"/>
    </source>
</evidence>
<feature type="domain" description="Cystatin" evidence="4">
    <location>
        <begin position="41"/>
        <end position="111"/>
    </location>
</feature>
<evidence type="ECO:0000256" key="3">
    <source>
        <dbReference type="SAM" id="SignalP"/>
    </source>
</evidence>
<dbReference type="Gene3D" id="3.10.450.10">
    <property type="match status" value="1"/>
</dbReference>
<dbReference type="InterPro" id="IPR000010">
    <property type="entry name" value="Cystatin_dom"/>
</dbReference>
<evidence type="ECO:0000256" key="2">
    <source>
        <dbReference type="ARBA" id="ARBA00022704"/>
    </source>
</evidence>
<dbReference type="InParanoid" id="A0A251S8J0"/>
<dbReference type="EMBL" id="CM007904">
    <property type="protein sequence ID" value="OTF94978.1"/>
    <property type="molecule type" value="Genomic_DNA"/>
</dbReference>
<sequence length="136" mass="15373">MDSSYQTLMSKILIFFLISIFFNISVASGDKPPHYDWTPLKNVTDPDVVNLGTFAVTTHNSQTHTSLVFDRVVYGLMKVRTDISGTDYKLIISIRDGTGQGTDRFETVVHRGIKNCIQCLKLKYFKGPVNSVLEFF</sequence>
<keyword evidence="3" id="KW-0732">Signal</keyword>
<dbReference type="EMBL" id="MNCJ02000330">
    <property type="protein sequence ID" value="KAF5764245.1"/>
    <property type="molecule type" value="Genomic_DNA"/>
</dbReference>
<evidence type="ECO:0000259" key="4">
    <source>
        <dbReference type="Pfam" id="PF16845"/>
    </source>
</evidence>
<dbReference type="GO" id="GO:0004869">
    <property type="term" value="F:cysteine-type endopeptidase inhibitor activity"/>
    <property type="evidence" value="ECO:0007669"/>
    <property type="project" value="UniProtKB-KW"/>
</dbReference>
<dbReference type="PANTHER" id="PTHR47364:SF2">
    <property type="entry name" value="CYSTEINE PROTEINASE INHIBITOR 5"/>
    <property type="match status" value="1"/>
</dbReference>
<dbReference type="InterPro" id="IPR046350">
    <property type="entry name" value="Cystatin_sf"/>
</dbReference>
<name>A0A251S8J0_HELAN</name>
<organism evidence="6 7">
    <name type="scientific">Helianthus annuus</name>
    <name type="common">Common sunflower</name>
    <dbReference type="NCBI Taxonomy" id="4232"/>
    <lineage>
        <taxon>Eukaryota</taxon>
        <taxon>Viridiplantae</taxon>
        <taxon>Streptophyta</taxon>
        <taxon>Embryophyta</taxon>
        <taxon>Tracheophyta</taxon>
        <taxon>Spermatophyta</taxon>
        <taxon>Magnoliopsida</taxon>
        <taxon>eudicotyledons</taxon>
        <taxon>Gunneridae</taxon>
        <taxon>Pentapetalae</taxon>
        <taxon>asterids</taxon>
        <taxon>campanulids</taxon>
        <taxon>Asterales</taxon>
        <taxon>Asteraceae</taxon>
        <taxon>Asteroideae</taxon>
        <taxon>Heliantheae alliance</taxon>
        <taxon>Heliantheae</taxon>
        <taxon>Helianthus</taxon>
    </lineage>
</organism>
<dbReference type="Pfam" id="PF16845">
    <property type="entry name" value="SQAPI"/>
    <property type="match status" value="1"/>
</dbReference>
<feature type="chain" id="PRO_5041059558" evidence="3">
    <location>
        <begin position="30"/>
        <end position="136"/>
    </location>
</feature>
<dbReference type="AlphaFoldDB" id="A0A251S8J0"/>
<dbReference type="SUPFAM" id="SSF54403">
    <property type="entry name" value="Cystatin/monellin"/>
    <property type="match status" value="1"/>
</dbReference>
<proteinExistence type="predicted"/>
<keyword evidence="2" id="KW-0789">Thiol protease inhibitor</keyword>
<keyword evidence="1" id="KW-0646">Protease inhibitor</keyword>
<keyword evidence="7" id="KW-1185">Reference proteome</keyword>
<dbReference type="PANTHER" id="PTHR47364">
    <property type="entry name" value="CYSTEINE PROTEINASE INHIBITOR 5"/>
    <property type="match status" value="1"/>
</dbReference>
<protein>
    <submittedName>
        <fullName evidence="5">Cystatin domain-containing protein</fullName>
    </submittedName>
</protein>
<gene>
    <name evidence="6" type="ORF">HannXRQ_Chr15g0478031</name>
    <name evidence="5" type="ORF">HanXRQr2_Chr15g0689791</name>
</gene>
<dbReference type="CDD" id="cd00042">
    <property type="entry name" value="CY"/>
    <property type="match status" value="1"/>
</dbReference>
<reference evidence="5" key="3">
    <citation type="submission" date="2020-06" db="EMBL/GenBank/DDBJ databases">
        <title>Helianthus annuus Genome sequencing and assembly Release 2.</title>
        <authorList>
            <person name="Gouzy J."/>
            <person name="Langlade N."/>
            <person name="Munos S."/>
        </authorList>
    </citation>
    <scope>NUCLEOTIDE SEQUENCE</scope>
    <source>
        <tissue evidence="5">Leaves</tissue>
    </source>
</reference>
<evidence type="ECO:0000313" key="7">
    <source>
        <dbReference type="Proteomes" id="UP000215914"/>
    </source>
</evidence>
<feature type="signal peptide" evidence="3">
    <location>
        <begin position="1"/>
        <end position="29"/>
    </location>
</feature>